<organism evidence="2 3">
    <name type="scientific">Malus baccata</name>
    <name type="common">Siberian crab apple</name>
    <name type="synonym">Pyrus baccata</name>
    <dbReference type="NCBI Taxonomy" id="106549"/>
    <lineage>
        <taxon>Eukaryota</taxon>
        <taxon>Viridiplantae</taxon>
        <taxon>Streptophyta</taxon>
        <taxon>Embryophyta</taxon>
        <taxon>Tracheophyta</taxon>
        <taxon>Spermatophyta</taxon>
        <taxon>Magnoliopsida</taxon>
        <taxon>eudicotyledons</taxon>
        <taxon>Gunneridae</taxon>
        <taxon>Pentapetalae</taxon>
        <taxon>rosids</taxon>
        <taxon>fabids</taxon>
        <taxon>Rosales</taxon>
        <taxon>Rosaceae</taxon>
        <taxon>Amygdaloideae</taxon>
        <taxon>Maleae</taxon>
        <taxon>Malus</taxon>
    </lineage>
</organism>
<evidence type="ECO:0000313" key="2">
    <source>
        <dbReference type="EMBL" id="TQD72186.1"/>
    </source>
</evidence>
<reference evidence="2 3" key="1">
    <citation type="journal article" date="2019" name="G3 (Bethesda)">
        <title>Sequencing of a Wild Apple (Malus baccata) Genome Unravels the Differences Between Cultivated and Wild Apple Species Regarding Disease Resistance and Cold Tolerance.</title>
        <authorList>
            <person name="Chen X."/>
        </authorList>
    </citation>
    <scope>NUCLEOTIDE SEQUENCE [LARGE SCALE GENOMIC DNA]</scope>
    <source>
        <strain evidence="3">cv. Shandingzi</strain>
        <tissue evidence="2">Leaves</tissue>
    </source>
</reference>
<protein>
    <submittedName>
        <fullName evidence="2">Uncharacterized protein</fullName>
    </submittedName>
</protein>
<name>A0A540KD88_MALBA</name>
<proteinExistence type="predicted"/>
<dbReference type="EMBL" id="VIEB01001435">
    <property type="protein sequence ID" value="TQD72186.1"/>
    <property type="molecule type" value="Genomic_DNA"/>
</dbReference>
<feature type="region of interest" description="Disordered" evidence="1">
    <location>
        <begin position="30"/>
        <end position="64"/>
    </location>
</feature>
<feature type="region of interest" description="Disordered" evidence="1">
    <location>
        <begin position="338"/>
        <end position="386"/>
    </location>
</feature>
<feature type="compositionally biased region" description="Low complexity" evidence="1">
    <location>
        <begin position="111"/>
        <end position="124"/>
    </location>
</feature>
<gene>
    <name evidence="2" type="ORF">C1H46_042274</name>
</gene>
<dbReference type="AlphaFoldDB" id="A0A540KD88"/>
<dbReference type="Proteomes" id="UP000315295">
    <property type="component" value="Unassembled WGS sequence"/>
</dbReference>
<sequence>MMDFECSKPDTKAWDIREAAANYNYKGLIGSSDLSSTSSSSALEDSELVSSDQWTETTTDGDDDYVAELTRQMTNYMLQDDHDKTNTTSSQKNQELLGYVGWPQYSVWPPLGSSHGSSEGSSLEPTPPETPGKDKTWNRCTSYADVLRKLEKLDTTTTNEGSHHPQGINASIKVDPGVGFCSKQDLASSQSKDFQKLEACNYNLKQEHISRKQGSSGNRGRQANICHEQYEPNNYQQLKKGGSCIGSINGGRSRSPTQFGLPGSNPWVNQQARPGVKAVFLGGSSSKIGSSSGTGVFLPCVIGSTSQPPKKRGCSPVLIPAKVVHALKVHFDRVGDLPRPNASGFSTQNDDLKGGRADMHSTNKHQSRPLPCTNQKEMGLPQEWTY</sequence>
<feature type="compositionally biased region" description="Basic and acidic residues" evidence="1">
    <location>
        <begin position="350"/>
        <end position="361"/>
    </location>
</feature>
<feature type="compositionally biased region" description="Low complexity" evidence="1">
    <location>
        <begin position="31"/>
        <end position="52"/>
    </location>
</feature>
<evidence type="ECO:0000256" key="1">
    <source>
        <dbReference type="SAM" id="MobiDB-lite"/>
    </source>
</evidence>
<dbReference type="STRING" id="106549.A0A540KD88"/>
<feature type="region of interest" description="Disordered" evidence="1">
    <location>
        <begin position="111"/>
        <end position="137"/>
    </location>
</feature>
<keyword evidence="3" id="KW-1185">Reference proteome</keyword>
<dbReference type="PANTHER" id="PTHR33356">
    <property type="entry name" value="TIP41-LIKE PROTEIN"/>
    <property type="match status" value="1"/>
</dbReference>
<comment type="caution">
    <text evidence="2">The sequence shown here is derived from an EMBL/GenBank/DDBJ whole genome shotgun (WGS) entry which is preliminary data.</text>
</comment>
<accession>A0A540KD88</accession>
<evidence type="ECO:0000313" key="3">
    <source>
        <dbReference type="Proteomes" id="UP000315295"/>
    </source>
</evidence>
<dbReference type="PANTHER" id="PTHR33356:SF16">
    <property type="entry name" value="G PATCH DOMAIN PROTEIN"/>
    <property type="match status" value="1"/>
</dbReference>